<organism evidence="1 2">
    <name type="scientific">Mycolicibacterium smegmatis (strain MKD8)</name>
    <name type="common">Mycobacterium smegmatis</name>
    <dbReference type="NCBI Taxonomy" id="1214915"/>
    <lineage>
        <taxon>Bacteria</taxon>
        <taxon>Bacillati</taxon>
        <taxon>Actinomycetota</taxon>
        <taxon>Actinomycetes</taxon>
        <taxon>Mycobacteriales</taxon>
        <taxon>Mycobacteriaceae</taxon>
        <taxon>Mycolicibacterium</taxon>
    </lineage>
</organism>
<dbReference type="Pfam" id="PF21790">
    <property type="entry name" value="OGG"/>
    <property type="match status" value="1"/>
</dbReference>
<dbReference type="EMBL" id="CP027541">
    <property type="protein sequence ID" value="AWT52261.1"/>
    <property type="molecule type" value="Genomic_DNA"/>
</dbReference>
<sequence length="145" mass="15922">MTMAWGYQPKNYGPQRTAAVLGQDGAVEKINAIVEATRTDGAAAGWSALLDSHKIRGLGMSFGTKLLYYAGYTCHQEQRPLVLDERVRAALAIVAPGTVPARGWVRRDDYLRYLDLAETWAANPAWNQAPDVVEYALFSHGGVQK</sequence>
<evidence type="ECO:0000313" key="2">
    <source>
        <dbReference type="Proteomes" id="UP000011200"/>
    </source>
</evidence>
<reference evidence="2" key="2">
    <citation type="submission" date="2018-03" db="EMBL/GenBank/DDBJ databases">
        <authorList>
            <person name="Derbyshire K."/>
            <person name="Gray T.A."/>
            <person name="Champion M."/>
        </authorList>
    </citation>
    <scope>NUCLEOTIDE SEQUENCE [LARGE SCALE GENOMIC DNA]</scope>
    <source>
        <strain evidence="2">MKD8</strain>
    </source>
</reference>
<protein>
    <submittedName>
        <fullName evidence="1">Uncharacterized protein</fullName>
    </submittedName>
</protein>
<dbReference type="InterPro" id="IPR048868">
    <property type="entry name" value="OGG-like_put"/>
</dbReference>
<reference evidence="1 2" key="1">
    <citation type="journal article" date="2013" name="Genome Announc.">
        <title>Draft genome sequence of MKD8, a conjugal recipient Mycobacterium smegmatis strain.</title>
        <authorList>
            <person name="Gray T.A."/>
            <person name="Palumbo M.J."/>
            <person name="Derbyshire K.M."/>
        </authorList>
    </citation>
    <scope>NUCLEOTIDE SEQUENCE [LARGE SCALE GENOMIC DNA]</scope>
    <source>
        <strain evidence="1 2">MKD8</strain>
    </source>
</reference>
<dbReference type="Proteomes" id="UP000011200">
    <property type="component" value="Chromosome"/>
</dbReference>
<name>A0A2U9PKJ7_MYCSE</name>
<gene>
    <name evidence="1" type="ORF">D806_012730</name>
</gene>
<dbReference type="AlphaFoldDB" id="A0A2U9PKJ7"/>
<proteinExistence type="predicted"/>
<accession>A0A2U9PKJ7</accession>
<evidence type="ECO:0000313" key="1">
    <source>
        <dbReference type="EMBL" id="AWT52261.1"/>
    </source>
</evidence>